<accession>A0A1S9RVT1</accession>
<dbReference type="AlphaFoldDB" id="A0A1S9RVT1"/>
<reference evidence="4" key="1">
    <citation type="submission" date="2015-09" db="EMBL/GenBank/DDBJ databases">
        <authorList>
            <person name="Fill T.P."/>
            <person name="Baretta J.F."/>
            <person name="de Almeida L.G."/>
            <person name="Rocha M."/>
            <person name="de Souza D.H."/>
            <person name="Malavazi I."/>
            <person name="Cerdeira L.T."/>
            <person name="Hong H."/>
            <person name="Samborskyy M."/>
            <person name="de Vasconcelos A.T."/>
            <person name="Leadlay P."/>
            <person name="Rodrigues-Filho E."/>
        </authorList>
    </citation>
    <scope>NUCLEOTIDE SEQUENCE [LARGE SCALE GENOMIC DNA]</scope>
    <source>
        <strain evidence="4">LaBioMMi 136</strain>
    </source>
</reference>
<evidence type="ECO:0000313" key="4">
    <source>
        <dbReference type="Proteomes" id="UP000190744"/>
    </source>
</evidence>
<feature type="compositionally biased region" description="Polar residues" evidence="1">
    <location>
        <begin position="27"/>
        <end position="49"/>
    </location>
</feature>
<keyword evidence="2" id="KW-0472">Membrane</keyword>
<dbReference type="EMBL" id="LJBN01000116">
    <property type="protein sequence ID" value="OOQ89108.1"/>
    <property type="molecule type" value="Genomic_DNA"/>
</dbReference>
<feature type="transmembrane region" description="Helical" evidence="2">
    <location>
        <begin position="114"/>
        <end position="140"/>
    </location>
</feature>
<name>A0A1S9RVT1_PENBI</name>
<keyword evidence="2" id="KW-1133">Transmembrane helix</keyword>
<sequence length="741" mass="80365">MAQPRQFPRSGPVTQARRTSSEADPASDSTTNAQSSTTPATNSAQQQAPLNRAIQAKPAYKSQEKKPESSQPNAWRRTCRKVVQLKTMQWPAYPRKKDFEEIDLLMNRKPSSAWLAIAHHLLAIASAVIIVALNVAGLWVGKELTGTSGQDTEKLLALQFAAKLHELLMLSSLGQILFSEIFKQLVFGEGLPLGAIAAGLQFDQISYLLSKEFRALFCAAFGRKYLIIPAIIICTLLGVSLGPSSATAIKPTLGDWSAGETSFWLNATAQELWPSTLSLTDNETCTNSSETCAGLGTWTSLADNFFKYWGHEATGNIRAMPESAQIPDTVSIRTLNARFRGPFTLYQPEFTTATVQPAAIADVVNTIRQIWLRANGARCYSTGGIREQNFCTYQDITWSVDALQPVVYVACNGGNSTVAPKFPTLASGTDQPALVEYAVNLTTDSSGSNASSITWVDLSGRDLSRASVGAVVTPNVKLHSGESTYACTIDAQWANVTIESSFLGLPYIVNGEPPNWYQPQDDSTPRYHGRHVSIDPAWASLVNAPLTTAKNASSKPFDLLLSSTTFSDGEGQYMAEKIEAILAVLLADRMARVSADATLQGAVTNIDQVLQISGGQLFTTPSSDSQYHRLTFQTAVTGYAYGLRSTTGIIVSTLVSIIVLLCYVAIAMTHVLYTLCSSGVFVSQWENVLDLVALAFHSNITNIPSMYHTSTGIKTTKPLKTLVVLRPKDRDIEIAFVKKEG</sequence>
<evidence type="ECO:0000256" key="1">
    <source>
        <dbReference type="SAM" id="MobiDB-lite"/>
    </source>
</evidence>
<dbReference type="Proteomes" id="UP000190744">
    <property type="component" value="Unassembled WGS sequence"/>
</dbReference>
<feature type="transmembrane region" description="Helical" evidence="2">
    <location>
        <begin position="222"/>
        <end position="241"/>
    </location>
</feature>
<evidence type="ECO:0000313" key="3">
    <source>
        <dbReference type="EMBL" id="OOQ89108.1"/>
    </source>
</evidence>
<protein>
    <submittedName>
        <fullName evidence="3">Uncharacterized protein</fullName>
    </submittedName>
</protein>
<feature type="region of interest" description="Disordered" evidence="1">
    <location>
        <begin position="1"/>
        <end position="77"/>
    </location>
</feature>
<proteinExistence type="predicted"/>
<evidence type="ECO:0000256" key="2">
    <source>
        <dbReference type="SAM" id="Phobius"/>
    </source>
</evidence>
<keyword evidence="2" id="KW-0812">Transmembrane</keyword>
<organism evidence="3 4">
    <name type="scientific">Penicillium brasilianum</name>
    <dbReference type="NCBI Taxonomy" id="104259"/>
    <lineage>
        <taxon>Eukaryota</taxon>
        <taxon>Fungi</taxon>
        <taxon>Dikarya</taxon>
        <taxon>Ascomycota</taxon>
        <taxon>Pezizomycotina</taxon>
        <taxon>Eurotiomycetes</taxon>
        <taxon>Eurotiomycetidae</taxon>
        <taxon>Eurotiales</taxon>
        <taxon>Aspergillaceae</taxon>
        <taxon>Penicillium</taxon>
    </lineage>
</organism>
<gene>
    <name evidence="3" type="ORF">PEBR_10667</name>
</gene>
<comment type="caution">
    <text evidence="3">The sequence shown here is derived from an EMBL/GenBank/DDBJ whole genome shotgun (WGS) entry which is preliminary data.</text>
</comment>
<feature type="transmembrane region" description="Helical" evidence="2">
    <location>
        <begin position="649"/>
        <end position="673"/>
    </location>
</feature>